<keyword evidence="5 9" id="KW-0342">GTP-binding</keyword>
<dbReference type="InterPro" id="IPR000897">
    <property type="entry name" value="SRP54_GTPase_dom"/>
</dbReference>
<comment type="catalytic activity">
    <reaction evidence="8 9">
        <text>GTP + H2O = GDP + phosphate + H(+)</text>
        <dbReference type="Rhea" id="RHEA:19669"/>
        <dbReference type="ChEBI" id="CHEBI:15377"/>
        <dbReference type="ChEBI" id="CHEBI:15378"/>
        <dbReference type="ChEBI" id="CHEBI:37565"/>
        <dbReference type="ChEBI" id="CHEBI:43474"/>
        <dbReference type="ChEBI" id="CHEBI:58189"/>
        <dbReference type="EC" id="3.6.5.4"/>
    </reaction>
</comment>
<dbReference type="PANTHER" id="PTHR43134">
    <property type="entry name" value="SIGNAL RECOGNITION PARTICLE RECEPTOR SUBUNIT ALPHA"/>
    <property type="match status" value="1"/>
</dbReference>
<dbReference type="PROSITE" id="PS00300">
    <property type="entry name" value="SRP54"/>
    <property type="match status" value="1"/>
</dbReference>
<evidence type="ECO:0000256" key="6">
    <source>
        <dbReference type="ARBA" id="ARBA00023136"/>
    </source>
</evidence>
<evidence type="ECO:0000256" key="7">
    <source>
        <dbReference type="ARBA" id="ARBA00023170"/>
    </source>
</evidence>
<keyword evidence="6 9" id="KW-0472">Membrane</keyword>
<dbReference type="NCBIfam" id="TIGR00064">
    <property type="entry name" value="ftsY"/>
    <property type="match status" value="1"/>
</dbReference>
<dbReference type="Pfam" id="PF00448">
    <property type="entry name" value="SRP54"/>
    <property type="match status" value="1"/>
</dbReference>
<comment type="subunit">
    <text evidence="9">Part of the signal recognition particle protein translocation system, which is composed of SRP and FtsY.</text>
</comment>
<dbReference type="HAMAP" id="MF_00920">
    <property type="entry name" value="FtsY"/>
    <property type="match status" value="1"/>
</dbReference>
<evidence type="ECO:0000256" key="2">
    <source>
        <dbReference type="ARBA" id="ARBA00022490"/>
    </source>
</evidence>
<accession>A0ABU4VF48</accession>
<keyword evidence="7 9" id="KW-0675">Receptor</keyword>
<feature type="domain" description="SRP54-type proteins GTP-binding" evidence="10">
    <location>
        <begin position="304"/>
        <end position="317"/>
    </location>
</feature>
<evidence type="ECO:0000313" key="11">
    <source>
        <dbReference type="EMBL" id="MDX8150446.1"/>
    </source>
</evidence>
<comment type="caution">
    <text evidence="11">The sequence shown here is derived from an EMBL/GenBank/DDBJ whole genome shotgun (WGS) entry which is preliminary data.</text>
</comment>
<dbReference type="InterPro" id="IPR027417">
    <property type="entry name" value="P-loop_NTPase"/>
</dbReference>
<feature type="binding site" evidence="9">
    <location>
        <begin position="283"/>
        <end position="286"/>
    </location>
    <ligand>
        <name>GTP</name>
        <dbReference type="ChEBI" id="CHEBI:37565"/>
    </ligand>
</feature>
<dbReference type="Proteomes" id="UP001277761">
    <property type="component" value="Unassembled WGS sequence"/>
</dbReference>
<keyword evidence="12" id="KW-1185">Reference proteome</keyword>
<comment type="similarity">
    <text evidence="9">Belongs to the GTP-binding SRP family. FtsY subfamily.</text>
</comment>
<evidence type="ECO:0000259" key="10">
    <source>
        <dbReference type="PROSITE" id="PS00300"/>
    </source>
</evidence>
<feature type="binding site" evidence="9">
    <location>
        <begin position="136"/>
        <end position="143"/>
    </location>
    <ligand>
        <name>GTP</name>
        <dbReference type="ChEBI" id="CHEBI:37565"/>
    </ligand>
</feature>
<comment type="function">
    <text evidence="9">Involved in targeting and insertion of nascent membrane proteins into the cytoplasmic membrane. Acts as a receptor for the complex formed by the signal recognition particle (SRP) and the ribosome-nascent chain (RNC).</text>
</comment>
<sequence length="339" mass="36063">MARDWTDLFTLDEAVLARVGGGDQEPERRGRFFRRLRQNLKKTRDALGAELTQTLFDTLDDETWERLEEALIMADVGAGATAKIVGRLEQEATSGGTTDPQALQERLIELLAEAARPHGEPTIDLRHGPTVIMVCGVNGTGKTTSIGKLASTLATQLGQKVVLGAADTFRAAAVEQLQIWGERANVEVVTGPPGTDPGSVAFEAVRIGREIGADVVIVDTAGRLHTQLPLMEELAKVRRVIDKQFPGAPHEILLTVDSTTGQNGLRQAKEFSQAAPVTGIVLTKLDGSAKGGIAIAIAQELGIPVKLIGIGEGLEDLRPFDATDFATALIRAEDDAPAG</sequence>
<dbReference type="InterPro" id="IPR004390">
    <property type="entry name" value="SR_rcpt_FtsY"/>
</dbReference>
<feature type="binding site" evidence="9">
    <location>
        <begin position="219"/>
        <end position="223"/>
    </location>
    <ligand>
        <name>GTP</name>
        <dbReference type="ChEBI" id="CHEBI:37565"/>
    </ligand>
</feature>
<dbReference type="RefSeq" id="WP_319952594.1">
    <property type="nucleotide sequence ID" value="NZ_JAXAVX010000001.1"/>
</dbReference>
<dbReference type="SMART" id="SM00963">
    <property type="entry name" value="SRP54_N"/>
    <property type="match status" value="1"/>
</dbReference>
<dbReference type="SUPFAM" id="SSF52540">
    <property type="entry name" value="P-loop containing nucleoside triphosphate hydrolases"/>
    <property type="match status" value="1"/>
</dbReference>
<comment type="subcellular location">
    <subcellularLocation>
        <location evidence="9">Cell membrane</location>
        <topology evidence="9">Peripheral membrane protein</topology>
        <orientation evidence="9">Cytoplasmic side</orientation>
    </subcellularLocation>
    <subcellularLocation>
        <location evidence="9">Cytoplasm</location>
    </subcellularLocation>
</comment>
<evidence type="ECO:0000256" key="5">
    <source>
        <dbReference type="ARBA" id="ARBA00023134"/>
    </source>
</evidence>
<evidence type="ECO:0000256" key="8">
    <source>
        <dbReference type="ARBA" id="ARBA00048027"/>
    </source>
</evidence>
<dbReference type="PANTHER" id="PTHR43134:SF1">
    <property type="entry name" value="SIGNAL RECOGNITION PARTICLE RECEPTOR SUBUNIT ALPHA"/>
    <property type="match status" value="1"/>
</dbReference>
<proteinExistence type="inferred from homology"/>
<organism evidence="11 12">
    <name type="scientific">Patulibacter brassicae</name>
    <dbReference type="NCBI Taxonomy" id="1705717"/>
    <lineage>
        <taxon>Bacteria</taxon>
        <taxon>Bacillati</taxon>
        <taxon>Actinomycetota</taxon>
        <taxon>Thermoleophilia</taxon>
        <taxon>Solirubrobacterales</taxon>
        <taxon>Patulibacteraceae</taxon>
        <taxon>Patulibacter</taxon>
    </lineage>
</organism>
<dbReference type="Gene3D" id="1.20.120.140">
    <property type="entry name" value="Signal recognition particle SRP54, nucleotide-binding domain"/>
    <property type="match status" value="1"/>
</dbReference>
<keyword evidence="3 9" id="KW-0547">Nucleotide-binding</keyword>
<evidence type="ECO:0000256" key="9">
    <source>
        <dbReference type="HAMAP-Rule" id="MF_00920"/>
    </source>
</evidence>
<protein>
    <recommendedName>
        <fullName evidence="9">Signal recognition particle receptor FtsY</fullName>
        <shortName evidence="9">SRP receptor</shortName>
        <ecNumber evidence="9">3.6.5.4</ecNumber>
    </recommendedName>
</protein>
<dbReference type="InterPro" id="IPR013822">
    <property type="entry name" value="Signal_recog_particl_SRP54_hlx"/>
</dbReference>
<dbReference type="Pfam" id="PF02881">
    <property type="entry name" value="SRP54_N"/>
    <property type="match status" value="1"/>
</dbReference>
<evidence type="ECO:0000313" key="12">
    <source>
        <dbReference type="Proteomes" id="UP001277761"/>
    </source>
</evidence>
<gene>
    <name evidence="9 11" type="primary">ftsY</name>
    <name evidence="11" type="ORF">SK069_02480</name>
</gene>
<keyword evidence="4 9" id="KW-0378">Hydrolase</keyword>
<dbReference type="InterPro" id="IPR042101">
    <property type="entry name" value="SRP54_N_sf"/>
</dbReference>
<evidence type="ECO:0000256" key="1">
    <source>
        <dbReference type="ARBA" id="ARBA00022475"/>
    </source>
</evidence>
<evidence type="ECO:0000256" key="3">
    <source>
        <dbReference type="ARBA" id="ARBA00022741"/>
    </source>
</evidence>
<dbReference type="SMART" id="SM00962">
    <property type="entry name" value="SRP54"/>
    <property type="match status" value="1"/>
</dbReference>
<keyword evidence="1 9" id="KW-1003">Cell membrane</keyword>
<evidence type="ECO:0000256" key="4">
    <source>
        <dbReference type="ARBA" id="ARBA00022801"/>
    </source>
</evidence>
<dbReference type="EMBL" id="JAXAVX010000001">
    <property type="protein sequence ID" value="MDX8150446.1"/>
    <property type="molecule type" value="Genomic_DNA"/>
</dbReference>
<dbReference type="EC" id="3.6.5.4" evidence="9"/>
<name>A0ABU4VF48_9ACTN</name>
<keyword evidence="2 9" id="KW-0963">Cytoplasm</keyword>
<dbReference type="InterPro" id="IPR036225">
    <property type="entry name" value="SRP/SRP_N"/>
</dbReference>
<dbReference type="CDD" id="cd17874">
    <property type="entry name" value="FtsY"/>
    <property type="match status" value="1"/>
</dbReference>
<reference evidence="11 12" key="1">
    <citation type="submission" date="2023-11" db="EMBL/GenBank/DDBJ databases">
        <authorList>
            <person name="Xu M."/>
            <person name="Jiang T."/>
        </authorList>
    </citation>
    <scope>NUCLEOTIDE SEQUENCE [LARGE SCALE GENOMIC DNA]</scope>
    <source>
        <strain evidence="11 12">SD</strain>
    </source>
</reference>
<dbReference type="InterPro" id="IPR003593">
    <property type="entry name" value="AAA+_ATPase"/>
</dbReference>
<dbReference type="SUPFAM" id="SSF47364">
    <property type="entry name" value="Domain of the SRP/SRP receptor G-proteins"/>
    <property type="match status" value="1"/>
</dbReference>
<dbReference type="SMART" id="SM00382">
    <property type="entry name" value="AAA"/>
    <property type="match status" value="1"/>
</dbReference>
<dbReference type="Gene3D" id="3.40.50.300">
    <property type="entry name" value="P-loop containing nucleotide triphosphate hydrolases"/>
    <property type="match status" value="1"/>
</dbReference>